<dbReference type="InterPro" id="IPR015422">
    <property type="entry name" value="PyrdxlP-dep_Trfase_small"/>
</dbReference>
<proteinExistence type="predicted"/>
<dbReference type="Gene3D" id="3.40.640.10">
    <property type="entry name" value="Type I PLP-dependent aspartate aminotransferase-like (Major domain)"/>
    <property type="match status" value="1"/>
</dbReference>
<reference evidence="3" key="1">
    <citation type="submission" date="2022-06" db="EMBL/GenBank/DDBJ databases">
        <title>Devosia sp. XJ19-45 genome assembly.</title>
        <authorList>
            <person name="Li B."/>
            <person name="Cai M."/>
            <person name="Nie G."/>
            <person name="Li W."/>
        </authorList>
    </citation>
    <scope>NUCLEOTIDE SEQUENCE</scope>
    <source>
        <strain evidence="3">XJ19-45</strain>
    </source>
</reference>
<organism evidence="3 4">
    <name type="scientific">Devosia ureilytica</name>
    <dbReference type="NCBI Taxonomy" id="2952754"/>
    <lineage>
        <taxon>Bacteria</taxon>
        <taxon>Pseudomonadati</taxon>
        <taxon>Pseudomonadota</taxon>
        <taxon>Alphaproteobacteria</taxon>
        <taxon>Hyphomicrobiales</taxon>
        <taxon>Devosiaceae</taxon>
        <taxon>Devosia</taxon>
    </lineage>
</organism>
<gene>
    <name evidence="3" type="ORF">NF348_12795</name>
</gene>
<protein>
    <submittedName>
        <fullName evidence="3">Aminotransferase class V-fold PLP-dependent enzyme</fullName>
    </submittedName>
</protein>
<comment type="caution">
    <text evidence="3">The sequence shown here is derived from an EMBL/GenBank/DDBJ whole genome shotgun (WGS) entry which is preliminary data.</text>
</comment>
<dbReference type="AlphaFoldDB" id="A0A9Q4FTP6"/>
<evidence type="ECO:0000259" key="2">
    <source>
        <dbReference type="Pfam" id="PF00266"/>
    </source>
</evidence>
<dbReference type="Proteomes" id="UP001060275">
    <property type="component" value="Unassembled WGS sequence"/>
</dbReference>
<dbReference type="InterPro" id="IPR000192">
    <property type="entry name" value="Aminotrans_V_dom"/>
</dbReference>
<dbReference type="GO" id="GO:0008483">
    <property type="term" value="F:transaminase activity"/>
    <property type="evidence" value="ECO:0007669"/>
    <property type="project" value="UniProtKB-KW"/>
</dbReference>
<dbReference type="Gene3D" id="3.90.1150.10">
    <property type="entry name" value="Aspartate Aminotransferase, domain 1"/>
    <property type="match status" value="1"/>
</dbReference>
<sequence length="399" mass="43925">MSDNLARHFLLREDVVFLNHGSFGACPRPVFAAYQGWQLELEQEPVEFLGRRLHDLLRAPRQALADELGCGSEDIVGVLNATSGLNIVARSLDLKPGDQILTTDHEYSALEKTWSYVCRKTGAEIVVVKIPLPLVSEAQFTDAIIAGMTERTKVLFLSHITSPTALLFPIEPAIAEARRRGIWSVIDGAHTPGHIRLDLDAIGADFYAGNCHKWMMSPKGSAFLHARPEVQSLLDPLVISHGWTKDSKQPGAKGAFGSSPFIDEIEIQGTRDPAPWLTVPAALQFRKENDWWAVADHCHALAQETARRLGELTGLPALSSPEFCAPQMVAMPIPECDTAEIHKTLFERYSIEIPVFKWQDRCIVRLSVQGYNSVAQMDQLLAALTELLGLTAPPLAAQG</sequence>
<dbReference type="Pfam" id="PF00266">
    <property type="entry name" value="Aminotran_5"/>
    <property type="match status" value="1"/>
</dbReference>
<dbReference type="InterPro" id="IPR015421">
    <property type="entry name" value="PyrdxlP-dep_Trfase_major"/>
</dbReference>
<dbReference type="RefSeq" id="WP_254675073.1">
    <property type="nucleotide sequence ID" value="NZ_JAMWDU010000004.1"/>
</dbReference>
<keyword evidence="3" id="KW-0032">Aminotransferase</keyword>
<feature type="domain" description="Aminotransferase class V" evidence="2">
    <location>
        <begin position="49"/>
        <end position="354"/>
    </location>
</feature>
<keyword evidence="1" id="KW-0663">Pyridoxal phosphate</keyword>
<dbReference type="PANTHER" id="PTHR43092:SF2">
    <property type="entry name" value="HERCYNYLCYSTEINE SULFOXIDE LYASE"/>
    <property type="match status" value="1"/>
</dbReference>
<name>A0A9Q4FTP6_9HYPH</name>
<dbReference type="PROSITE" id="PS51257">
    <property type="entry name" value="PROKAR_LIPOPROTEIN"/>
    <property type="match status" value="1"/>
</dbReference>
<dbReference type="PANTHER" id="PTHR43092">
    <property type="entry name" value="L-CYSTEINE DESULFHYDRASE"/>
    <property type="match status" value="1"/>
</dbReference>
<dbReference type="EMBL" id="JAMWDU010000004">
    <property type="protein sequence ID" value="MCP8887995.1"/>
    <property type="molecule type" value="Genomic_DNA"/>
</dbReference>
<keyword evidence="3" id="KW-0808">Transferase</keyword>
<dbReference type="SUPFAM" id="SSF53383">
    <property type="entry name" value="PLP-dependent transferases"/>
    <property type="match status" value="1"/>
</dbReference>
<keyword evidence="4" id="KW-1185">Reference proteome</keyword>
<evidence type="ECO:0000313" key="3">
    <source>
        <dbReference type="EMBL" id="MCP8887995.1"/>
    </source>
</evidence>
<accession>A0A9Q4FTP6</accession>
<evidence type="ECO:0000256" key="1">
    <source>
        <dbReference type="ARBA" id="ARBA00022898"/>
    </source>
</evidence>
<evidence type="ECO:0000313" key="4">
    <source>
        <dbReference type="Proteomes" id="UP001060275"/>
    </source>
</evidence>
<dbReference type="InterPro" id="IPR015424">
    <property type="entry name" value="PyrdxlP-dep_Trfase"/>
</dbReference>